<evidence type="ECO:0000256" key="6">
    <source>
        <dbReference type="SAM" id="Phobius"/>
    </source>
</evidence>
<feature type="transmembrane region" description="Helical" evidence="6">
    <location>
        <begin position="429"/>
        <end position="448"/>
    </location>
</feature>
<feature type="transmembrane region" description="Helical" evidence="6">
    <location>
        <begin position="136"/>
        <end position="156"/>
    </location>
</feature>
<feature type="transmembrane region" description="Helical" evidence="6">
    <location>
        <begin position="86"/>
        <end position="107"/>
    </location>
</feature>
<feature type="transmembrane region" description="Helical" evidence="6">
    <location>
        <begin position="338"/>
        <end position="360"/>
    </location>
</feature>
<feature type="transmembrane region" description="Helical" evidence="6">
    <location>
        <begin position="284"/>
        <end position="305"/>
    </location>
</feature>
<dbReference type="InterPro" id="IPR002293">
    <property type="entry name" value="AA/rel_permease1"/>
</dbReference>
<feature type="transmembrane region" description="Helical" evidence="6">
    <location>
        <begin position="163"/>
        <end position="187"/>
    </location>
</feature>
<dbReference type="AlphaFoldDB" id="A0A9J6QSW6"/>
<dbReference type="InterPro" id="IPR050367">
    <property type="entry name" value="APC_superfamily"/>
</dbReference>
<accession>A0A9J6QSW6</accession>
<keyword evidence="8" id="KW-1185">Reference proteome</keyword>
<evidence type="ECO:0000313" key="7">
    <source>
        <dbReference type="EMBL" id="MCU7379141.1"/>
    </source>
</evidence>
<keyword evidence="4 6" id="KW-1133">Transmembrane helix</keyword>
<feature type="transmembrane region" description="Helical" evidence="6">
    <location>
        <begin position="237"/>
        <end position="264"/>
    </location>
</feature>
<dbReference type="PIRSF" id="PIRSF006060">
    <property type="entry name" value="AA_transporter"/>
    <property type="match status" value="1"/>
</dbReference>
<dbReference type="GO" id="GO:0005886">
    <property type="term" value="C:plasma membrane"/>
    <property type="evidence" value="ECO:0007669"/>
    <property type="project" value="UniProtKB-SubCell"/>
</dbReference>
<evidence type="ECO:0000256" key="4">
    <source>
        <dbReference type="ARBA" id="ARBA00022989"/>
    </source>
</evidence>
<sequence length="470" mass="50248">MNSGNQTLEKSFKSRDVLAMAFGTMIGWGWIMLSGQWAASAGMAGAISAYIVGAVLCIFVGLVYAELTPAIPFTGGSVVFSYKAMGYWPAVFAGLATAFAYLGVAAWEGPAFTTALNYIVPIPEFGRLWTIQGSDVYLSVALISVIASVIITIVNYRGAKQAAVFQTIATVGLVAVGILFLSGGVAFGDIEYTKPLFTSFNGFTVVLLMVPAMFVGFDVIPQSASEMDVPLKKIPRILIISICMAAAWYMLMIFATCISAPGSVRTGGVIPVADAMAFAFGNPIWGKVCIIGAMCGILTSWNGFLYGGARVLFSLANAKMLPGFLAKVHPKYHTPSNAVLFCGGLSTFSCLLGAGALTWFVNASSFGVVIIYLMVSLSFIVLRVKQPEMHRPYKVKYAKFVGAMSVGVALFFAYLYLPMGPSPLVPIEWALVCGWFALGLILAVYAKAKNSHVTELERQSLLFRTEDEAA</sequence>
<name>A0A9J6QSW6_9FIRM</name>
<proteinExistence type="predicted"/>
<feature type="transmembrane region" description="Helical" evidence="6">
    <location>
        <begin position="366"/>
        <end position="385"/>
    </location>
</feature>
<comment type="caution">
    <text evidence="7">The sequence shown here is derived from an EMBL/GenBank/DDBJ whole genome shotgun (WGS) entry which is preliminary data.</text>
</comment>
<protein>
    <submittedName>
        <fullName evidence="7">APC family permease</fullName>
    </submittedName>
</protein>
<feature type="transmembrane region" description="Helical" evidence="6">
    <location>
        <begin position="43"/>
        <end position="65"/>
    </location>
</feature>
<dbReference type="Gene3D" id="1.20.1740.10">
    <property type="entry name" value="Amino acid/polyamine transporter I"/>
    <property type="match status" value="1"/>
</dbReference>
<evidence type="ECO:0000256" key="1">
    <source>
        <dbReference type="ARBA" id="ARBA00004651"/>
    </source>
</evidence>
<comment type="subcellular location">
    <subcellularLocation>
        <location evidence="1">Cell membrane</location>
        <topology evidence="1">Multi-pass membrane protein</topology>
    </subcellularLocation>
</comment>
<keyword evidence="2" id="KW-1003">Cell membrane</keyword>
<reference evidence="7" key="1">
    <citation type="submission" date="2022-09" db="EMBL/GenBank/DDBJ databases">
        <title>Culturomic study of gut microbiota in children with autism spectrum disorder.</title>
        <authorList>
            <person name="Efimov B.A."/>
            <person name="Chaplin A.V."/>
            <person name="Sokolova S.R."/>
            <person name="Pikina A.P."/>
            <person name="Korzhanova M."/>
            <person name="Belova V."/>
            <person name="Korostin D."/>
        </authorList>
    </citation>
    <scope>NUCLEOTIDE SEQUENCE</scope>
    <source>
        <strain evidence="7">ASD5510</strain>
    </source>
</reference>
<gene>
    <name evidence="7" type="ORF">OBO34_12370</name>
</gene>
<feature type="transmembrane region" description="Helical" evidence="6">
    <location>
        <begin position="17"/>
        <end position="37"/>
    </location>
</feature>
<keyword evidence="3 6" id="KW-0812">Transmembrane</keyword>
<feature type="transmembrane region" description="Helical" evidence="6">
    <location>
        <begin position="397"/>
        <end position="417"/>
    </location>
</feature>
<evidence type="ECO:0000313" key="8">
    <source>
        <dbReference type="Proteomes" id="UP001065549"/>
    </source>
</evidence>
<evidence type="ECO:0000256" key="2">
    <source>
        <dbReference type="ARBA" id="ARBA00022475"/>
    </source>
</evidence>
<dbReference type="EMBL" id="JAOSHN010000005">
    <property type="protein sequence ID" value="MCU7379141.1"/>
    <property type="molecule type" value="Genomic_DNA"/>
</dbReference>
<dbReference type="Pfam" id="PF13520">
    <property type="entry name" value="AA_permease_2"/>
    <property type="match status" value="1"/>
</dbReference>
<organism evidence="7 8">
    <name type="scientific">Hominibacterium faecale</name>
    <dbReference type="NCBI Taxonomy" id="2839743"/>
    <lineage>
        <taxon>Bacteria</taxon>
        <taxon>Bacillati</taxon>
        <taxon>Bacillota</taxon>
        <taxon>Clostridia</taxon>
        <taxon>Peptostreptococcales</taxon>
        <taxon>Anaerovoracaceae</taxon>
        <taxon>Hominibacterium</taxon>
    </lineage>
</organism>
<dbReference type="Proteomes" id="UP001065549">
    <property type="component" value="Unassembled WGS sequence"/>
</dbReference>
<feature type="transmembrane region" description="Helical" evidence="6">
    <location>
        <begin position="199"/>
        <end position="217"/>
    </location>
</feature>
<evidence type="ECO:0000256" key="5">
    <source>
        <dbReference type="ARBA" id="ARBA00023136"/>
    </source>
</evidence>
<dbReference type="PANTHER" id="PTHR42770:SF7">
    <property type="entry name" value="MEMBRANE PROTEIN"/>
    <property type="match status" value="1"/>
</dbReference>
<keyword evidence="5 6" id="KW-0472">Membrane</keyword>
<dbReference type="RefSeq" id="WP_148399139.1">
    <property type="nucleotide sequence ID" value="NZ_JAJAGH010000014.1"/>
</dbReference>
<evidence type="ECO:0000256" key="3">
    <source>
        <dbReference type="ARBA" id="ARBA00022692"/>
    </source>
</evidence>
<dbReference type="GO" id="GO:0022857">
    <property type="term" value="F:transmembrane transporter activity"/>
    <property type="evidence" value="ECO:0007669"/>
    <property type="project" value="InterPro"/>
</dbReference>
<dbReference type="PANTHER" id="PTHR42770">
    <property type="entry name" value="AMINO ACID TRANSPORTER-RELATED"/>
    <property type="match status" value="1"/>
</dbReference>